<dbReference type="EMBL" id="BSOE01000009">
    <property type="protein sequence ID" value="GLR02862.1"/>
    <property type="molecule type" value="Genomic_DNA"/>
</dbReference>
<evidence type="ECO:0000313" key="2">
    <source>
        <dbReference type="Proteomes" id="UP001156669"/>
    </source>
</evidence>
<evidence type="ECO:0000313" key="1">
    <source>
        <dbReference type="EMBL" id="GLR02862.1"/>
    </source>
</evidence>
<comment type="caution">
    <text evidence="1">The sequence shown here is derived from an EMBL/GenBank/DDBJ whole genome shotgun (WGS) entry which is preliminary data.</text>
</comment>
<dbReference type="Proteomes" id="UP001156669">
    <property type="component" value="Unassembled WGS sequence"/>
</dbReference>
<organism evidence="1 2">
    <name type="scientific">Vibrio hyugaensis</name>
    <dbReference type="NCBI Taxonomy" id="1534743"/>
    <lineage>
        <taxon>Bacteria</taxon>
        <taxon>Pseudomonadati</taxon>
        <taxon>Pseudomonadota</taxon>
        <taxon>Gammaproteobacteria</taxon>
        <taxon>Vibrionales</taxon>
        <taxon>Vibrionaceae</taxon>
        <taxon>Vibrio</taxon>
    </lineage>
</organism>
<keyword evidence="2" id="KW-1185">Reference proteome</keyword>
<reference evidence="2" key="1">
    <citation type="journal article" date="2019" name="Int. J. Syst. Evol. Microbiol.">
        <title>The Global Catalogue of Microorganisms (GCM) 10K type strain sequencing project: providing services to taxonomists for standard genome sequencing and annotation.</title>
        <authorList>
            <consortium name="The Broad Institute Genomics Platform"/>
            <consortium name="The Broad Institute Genome Sequencing Center for Infectious Disease"/>
            <person name="Wu L."/>
            <person name="Ma J."/>
        </authorList>
    </citation>
    <scope>NUCLEOTIDE SEQUENCE [LARGE SCALE GENOMIC DNA]</scope>
    <source>
        <strain evidence="2">NBRC 110633</strain>
    </source>
</reference>
<name>A0ABQ5XX42_9VIBR</name>
<protein>
    <submittedName>
        <fullName evidence="1">Uncharacterized protein</fullName>
    </submittedName>
</protein>
<gene>
    <name evidence="1" type="ORF">GCM10007906_04490</name>
</gene>
<proteinExistence type="predicted"/>
<accession>A0ABQ5XX42</accession>
<sequence length="93" mass="10323">MLPVGRVDWTGIPAATAKATLTFFRHFQTPKTTKGRYKSDLSIYSTGGRLNWAGTPDATVKATLTFFRHFQTPKTTKGRYKSDLSMYGTGGRT</sequence>